<sequence>MYREKQIFKDYILNNELKYTGQRDQILDSFLSIEKHITIEELYNLIKKKNPEISYATVYRTMKLLSECGIAKESKFHGGITRYEHAYDHGHHDHLVCIKCGSIKEFENDQIEVIQRKIAYISRYQRKYAGRQKGEKSVQKGCG</sequence>
<feature type="binding site" evidence="12">
    <location>
        <position position="112"/>
    </location>
    <ligand>
        <name>Fe cation</name>
        <dbReference type="ChEBI" id="CHEBI:24875"/>
    </ligand>
</feature>
<accession>A0A6V8NGY4</accession>
<proteinExistence type="inferred from homology"/>
<comment type="subcellular location">
    <subcellularLocation>
        <location evidence="1">Cytoplasm</location>
    </subcellularLocation>
</comment>
<keyword evidence="6 11" id="KW-0479">Metal-binding</keyword>
<dbReference type="PANTHER" id="PTHR33202">
    <property type="entry name" value="ZINC UPTAKE REGULATION PROTEIN"/>
    <property type="match status" value="1"/>
</dbReference>
<dbReference type="GO" id="GO:1900705">
    <property type="term" value="P:negative regulation of siderophore biosynthetic process"/>
    <property type="evidence" value="ECO:0007669"/>
    <property type="project" value="TreeGrafter"/>
</dbReference>
<dbReference type="InterPro" id="IPR036390">
    <property type="entry name" value="WH_DNA-bd_sf"/>
</dbReference>
<evidence type="ECO:0000256" key="12">
    <source>
        <dbReference type="PIRSR" id="PIRSR602481-2"/>
    </source>
</evidence>
<dbReference type="GO" id="GO:0045892">
    <property type="term" value="P:negative regulation of DNA-templated transcription"/>
    <property type="evidence" value="ECO:0007669"/>
    <property type="project" value="TreeGrafter"/>
</dbReference>
<keyword evidence="5" id="KW-0678">Repressor</keyword>
<evidence type="ECO:0000313" key="13">
    <source>
        <dbReference type="EMBL" id="GFP19317.1"/>
    </source>
</evidence>
<name>A0A6V8NGY4_9ACTN</name>
<dbReference type="InterPro" id="IPR036388">
    <property type="entry name" value="WH-like_DNA-bd_sf"/>
</dbReference>
<dbReference type="GO" id="GO:0003700">
    <property type="term" value="F:DNA-binding transcription factor activity"/>
    <property type="evidence" value="ECO:0007669"/>
    <property type="project" value="InterPro"/>
</dbReference>
<feature type="binding site" evidence="12">
    <location>
        <position position="93"/>
    </location>
    <ligand>
        <name>Fe cation</name>
        <dbReference type="ChEBI" id="CHEBI:24875"/>
    </ligand>
</feature>
<evidence type="ECO:0000256" key="7">
    <source>
        <dbReference type="ARBA" id="ARBA00022833"/>
    </source>
</evidence>
<evidence type="ECO:0000256" key="6">
    <source>
        <dbReference type="ARBA" id="ARBA00022723"/>
    </source>
</evidence>
<comment type="similarity">
    <text evidence="2">Belongs to the Fur family.</text>
</comment>
<evidence type="ECO:0000256" key="11">
    <source>
        <dbReference type="PIRSR" id="PIRSR602481-1"/>
    </source>
</evidence>
<comment type="cofactor">
    <cofactor evidence="11">
        <name>Zn(2+)</name>
        <dbReference type="ChEBI" id="CHEBI:29105"/>
    </cofactor>
    <text evidence="11">Binds 1 zinc ion per subunit.</text>
</comment>
<comment type="caution">
    <text evidence="13">The sequence shown here is derived from an EMBL/GenBank/DDBJ whole genome shotgun (WGS) entry which is preliminary data.</text>
</comment>
<keyword evidence="4" id="KW-0963">Cytoplasm</keyword>
<dbReference type="Gene3D" id="1.10.10.10">
    <property type="entry name" value="Winged helix-like DNA-binding domain superfamily/Winged helix DNA-binding domain"/>
    <property type="match status" value="1"/>
</dbReference>
<dbReference type="AlphaFoldDB" id="A0A6V8NGY4"/>
<organism evidence="13 14">
    <name type="scientific">Candidatus Hakubella thermalkaliphila</name>
    <dbReference type="NCBI Taxonomy" id="2754717"/>
    <lineage>
        <taxon>Bacteria</taxon>
        <taxon>Bacillati</taxon>
        <taxon>Actinomycetota</taxon>
        <taxon>Actinomycetota incertae sedis</taxon>
        <taxon>Candidatus Hakubellales</taxon>
        <taxon>Candidatus Hakubellaceae</taxon>
        <taxon>Candidatus Hakubella</taxon>
    </lineage>
</organism>
<feature type="binding site" evidence="11">
    <location>
        <position position="97"/>
    </location>
    <ligand>
        <name>Zn(2+)</name>
        <dbReference type="ChEBI" id="CHEBI:29105"/>
    </ligand>
</feature>
<gene>
    <name evidence="13" type="ORF">HKBW3S03_00822</name>
</gene>
<dbReference type="InterPro" id="IPR002481">
    <property type="entry name" value="FUR"/>
</dbReference>
<keyword evidence="7 11" id="KW-0862">Zinc</keyword>
<dbReference type="GO" id="GO:0000976">
    <property type="term" value="F:transcription cis-regulatory region binding"/>
    <property type="evidence" value="ECO:0007669"/>
    <property type="project" value="TreeGrafter"/>
</dbReference>
<dbReference type="Proteomes" id="UP000574717">
    <property type="component" value="Unassembled WGS sequence"/>
</dbReference>
<dbReference type="Gene3D" id="3.30.1490.190">
    <property type="match status" value="1"/>
</dbReference>
<evidence type="ECO:0000256" key="3">
    <source>
        <dbReference type="ARBA" id="ARBA00011738"/>
    </source>
</evidence>
<evidence type="ECO:0000256" key="2">
    <source>
        <dbReference type="ARBA" id="ARBA00007957"/>
    </source>
</evidence>
<evidence type="ECO:0000256" key="10">
    <source>
        <dbReference type="ARBA" id="ARBA00023163"/>
    </source>
</evidence>
<dbReference type="GO" id="GO:0008270">
    <property type="term" value="F:zinc ion binding"/>
    <property type="evidence" value="ECO:0007669"/>
    <property type="project" value="TreeGrafter"/>
</dbReference>
<comment type="cofactor">
    <cofactor evidence="12">
        <name>Mn(2+)</name>
        <dbReference type="ChEBI" id="CHEBI:29035"/>
    </cofactor>
    <cofactor evidence="12">
        <name>Fe(2+)</name>
        <dbReference type="ChEBI" id="CHEBI:29033"/>
    </cofactor>
    <text evidence="12">Binds 1 Mn(2+) or Fe(2+) ion per subunit.</text>
</comment>
<evidence type="ECO:0000256" key="8">
    <source>
        <dbReference type="ARBA" id="ARBA00023015"/>
    </source>
</evidence>
<protein>
    <submittedName>
        <fullName evidence="13">Fur family transcriptional regulator, ferric uptake regulator</fullName>
    </submittedName>
</protein>
<keyword evidence="9" id="KW-0238">DNA-binding</keyword>
<dbReference type="SUPFAM" id="SSF46785">
    <property type="entry name" value="Winged helix' DNA-binding domain"/>
    <property type="match status" value="1"/>
</dbReference>
<feature type="binding site" evidence="11">
    <location>
        <position position="100"/>
    </location>
    <ligand>
        <name>Zn(2+)</name>
        <dbReference type="ChEBI" id="CHEBI:29105"/>
    </ligand>
</feature>
<evidence type="ECO:0000256" key="1">
    <source>
        <dbReference type="ARBA" id="ARBA00004496"/>
    </source>
</evidence>
<evidence type="ECO:0000256" key="9">
    <source>
        <dbReference type="ARBA" id="ARBA00023125"/>
    </source>
</evidence>
<dbReference type="EMBL" id="BLRU01000060">
    <property type="protein sequence ID" value="GFP19317.1"/>
    <property type="molecule type" value="Genomic_DNA"/>
</dbReference>
<evidence type="ECO:0000313" key="14">
    <source>
        <dbReference type="Proteomes" id="UP000574717"/>
    </source>
</evidence>
<evidence type="ECO:0000256" key="5">
    <source>
        <dbReference type="ARBA" id="ARBA00022491"/>
    </source>
</evidence>
<dbReference type="GO" id="GO:0005829">
    <property type="term" value="C:cytosol"/>
    <property type="evidence" value="ECO:0007669"/>
    <property type="project" value="TreeGrafter"/>
</dbReference>
<dbReference type="CDD" id="cd07153">
    <property type="entry name" value="Fur_like"/>
    <property type="match status" value="1"/>
</dbReference>
<reference evidence="13 14" key="1">
    <citation type="journal article" date="2020" name="Front. Microbiol.">
        <title>Single-cell genomics of novel Actinobacteria with the Wood-Ljungdahl pathway discovered in a serpentinizing system.</title>
        <authorList>
            <person name="Merino N."/>
            <person name="Kawai M."/>
            <person name="Boyd E.S."/>
            <person name="Colman D.R."/>
            <person name="McGlynn S.E."/>
            <person name="Nealson K.H."/>
            <person name="Kurokawa K."/>
            <person name="Hongoh Y."/>
        </authorList>
    </citation>
    <scope>NUCLEOTIDE SEQUENCE [LARGE SCALE GENOMIC DNA]</scope>
    <source>
        <strain evidence="13 14">S03</strain>
    </source>
</reference>
<comment type="subunit">
    <text evidence="3">Homodimer.</text>
</comment>
<dbReference type="PANTHER" id="PTHR33202:SF2">
    <property type="entry name" value="FERRIC UPTAKE REGULATION PROTEIN"/>
    <property type="match status" value="1"/>
</dbReference>
<dbReference type="InterPro" id="IPR043135">
    <property type="entry name" value="Fur_C"/>
</dbReference>
<evidence type="ECO:0000256" key="4">
    <source>
        <dbReference type="ARBA" id="ARBA00022490"/>
    </source>
</evidence>
<keyword evidence="8" id="KW-0805">Transcription regulation</keyword>
<feature type="binding site" evidence="12">
    <location>
        <position position="91"/>
    </location>
    <ligand>
        <name>Fe cation</name>
        <dbReference type="ChEBI" id="CHEBI:24875"/>
    </ligand>
</feature>
<keyword evidence="12" id="KW-0408">Iron</keyword>
<keyword evidence="10" id="KW-0804">Transcription</keyword>
<dbReference type="Pfam" id="PF01475">
    <property type="entry name" value="FUR"/>
    <property type="match status" value="1"/>
</dbReference>